<comment type="similarity">
    <text evidence="1">Belongs to the YciI family.</text>
</comment>
<dbReference type="InterPro" id="IPR011008">
    <property type="entry name" value="Dimeric_a/b-barrel"/>
</dbReference>
<organism evidence="3 4">
    <name type="scientific">Solicola gregarius</name>
    <dbReference type="NCBI Taxonomy" id="2908642"/>
    <lineage>
        <taxon>Bacteria</taxon>
        <taxon>Bacillati</taxon>
        <taxon>Actinomycetota</taxon>
        <taxon>Actinomycetes</taxon>
        <taxon>Propionibacteriales</taxon>
        <taxon>Nocardioidaceae</taxon>
        <taxon>Solicola</taxon>
    </lineage>
</organism>
<dbReference type="SUPFAM" id="SSF54909">
    <property type="entry name" value="Dimeric alpha+beta barrel"/>
    <property type="match status" value="1"/>
</dbReference>
<dbReference type="PANTHER" id="PTHR35174">
    <property type="entry name" value="BLL7171 PROTEIN-RELATED"/>
    <property type="match status" value="1"/>
</dbReference>
<keyword evidence="4" id="KW-1185">Reference proteome</keyword>
<dbReference type="RefSeq" id="WP_271636636.1">
    <property type="nucleotide sequence ID" value="NZ_CP094970.1"/>
</dbReference>
<reference evidence="3" key="1">
    <citation type="submission" date="2022-01" db="EMBL/GenBank/DDBJ databases">
        <title>Nocardioidaceae gen. sp. A5X3R13.</title>
        <authorList>
            <person name="Lopez Marin M.A."/>
            <person name="Uhlik O."/>
        </authorList>
    </citation>
    <scope>NUCLEOTIDE SEQUENCE</scope>
    <source>
        <strain evidence="3">A5X3R13</strain>
    </source>
</reference>
<dbReference type="Pfam" id="PF03795">
    <property type="entry name" value="YCII"/>
    <property type="match status" value="1"/>
</dbReference>
<accession>A0AA46TLW2</accession>
<dbReference type="PANTHER" id="PTHR35174:SF3">
    <property type="entry name" value="BLL7171 PROTEIN"/>
    <property type="match status" value="1"/>
</dbReference>
<sequence>MKYLILIYDNPASRDIWLSMPDDERVEGVRAYVALTADLEASGESIAHEALDRASAAKQVEVRDGRTIVTDGPFAEAKEELAGFYLVDCDDMDRAVAYAARIPEAEFGRVEVHPTIDLSDIGL</sequence>
<proteinExistence type="inferred from homology"/>
<dbReference type="AlphaFoldDB" id="A0AA46TLW2"/>
<dbReference type="Proteomes" id="UP001164390">
    <property type="component" value="Chromosome"/>
</dbReference>
<name>A0AA46TLW2_9ACTN</name>
<gene>
    <name evidence="3" type="ORF">L0C25_11490</name>
</gene>
<feature type="domain" description="YCII-related" evidence="2">
    <location>
        <begin position="1"/>
        <end position="116"/>
    </location>
</feature>
<evidence type="ECO:0000259" key="2">
    <source>
        <dbReference type="Pfam" id="PF03795"/>
    </source>
</evidence>
<dbReference type="EMBL" id="CP094970">
    <property type="protein sequence ID" value="UYM07660.1"/>
    <property type="molecule type" value="Genomic_DNA"/>
</dbReference>
<protein>
    <submittedName>
        <fullName evidence="3">YciI family protein</fullName>
    </submittedName>
</protein>
<dbReference type="KEGG" id="sgrg:L0C25_11490"/>
<evidence type="ECO:0000313" key="3">
    <source>
        <dbReference type="EMBL" id="UYM07660.1"/>
    </source>
</evidence>
<dbReference type="InterPro" id="IPR005545">
    <property type="entry name" value="YCII"/>
</dbReference>
<evidence type="ECO:0000313" key="4">
    <source>
        <dbReference type="Proteomes" id="UP001164390"/>
    </source>
</evidence>
<evidence type="ECO:0000256" key="1">
    <source>
        <dbReference type="ARBA" id="ARBA00007689"/>
    </source>
</evidence>
<dbReference type="Gene3D" id="3.30.70.1060">
    <property type="entry name" value="Dimeric alpha+beta barrel"/>
    <property type="match status" value="1"/>
</dbReference>